<evidence type="ECO:0000313" key="3">
    <source>
        <dbReference type="Proteomes" id="UP000187012"/>
    </source>
</evidence>
<protein>
    <submittedName>
        <fullName evidence="2">Uncharacterized protein</fullName>
    </submittedName>
</protein>
<dbReference type="EMBL" id="CYGX02000038">
    <property type="protein sequence ID" value="SIT42902.1"/>
    <property type="molecule type" value="Genomic_DNA"/>
</dbReference>
<accession>A0A1N7S6A6</accession>
<keyword evidence="1" id="KW-1133">Transmembrane helix</keyword>
<reference evidence="2 3" key="1">
    <citation type="submission" date="2016-12" db="EMBL/GenBank/DDBJ databases">
        <authorList>
            <person name="Song W.-J."/>
            <person name="Kurnit D.M."/>
        </authorList>
    </citation>
    <scope>NUCLEOTIDE SEQUENCE [LARGE SCALE GENOMIC DNA]</scope>
    <source>
        <strain evidence="2 3">STM7296</strain>
    </source>
</reference>
<keyword evidence="1" id="KW-0812">Transmembrane</keyword>
<dbReference type="AlphaFoldDB" id="A0A1N7S6A6"/>
<sequence>MKRRECREGQGESLGAVAKSLEAMMKDRQYCYRVIFAAASVLVLATAVPVSAVASEDAANASAQTAGERAQSIRAGILPGLARAHRRVQGAAQKAVI</sequence>
<gene>
    <name evidence="2" type="ORF">BN2475_380152</name>
</gene>
<keyword evidence="3" id="KW-1185">Reference proteome</keyword>
<dbReference type="RefSeq" id="WP_094780896.1">
    <property type="nucleotide sequence ID" value="NZ_CYGX02000038.1"/>
</dbReference>
<organism evidence="2 3">
    <name type="scientific">Paraburkholderia ribeironis</name>
    <dbReference type="NCBI Taxonomy" id="1247936"/>
    <lineage>
        <taxon>Bacteria</taxon>
        <taxon>Pseudomonadati</taxon>
        <taxon>Pseudomonadota</taxon>
        <taxon>Betaproteobacteria</taxon>
        <taxon>Burkholderiales</taxon>
        <taxon>Burkholderiaceae</taxon>
        <taxon>Paraburkholderia</taxon>
    </lineage>
</organism>
<name>A0A1N7S6A6_9BURK</name>
<proteinExistence type="predicted"/>
<dbReference type="Proteomes" id="UP000187012">
    <property type="component" value="Unassembled WGS sequence"/>
</dbReference>
<evidence type="ECO:0000256" key="1">
    <source>
        <dbReference type="SAM" id="Phobius"/>
    </source>
</evidence>
<evidence type="ECO:0000313" key="2">
    <source>
        <dbReference type="EMBL" id="SIT42902.1"/>
    </source>
</evidence>
<keyword evidence="1" id="KW-0472">Membrane</keyword>
<feature type="transmembrane region" description="Helical" evidence="1">
    <location>
        <begin position="30"/>
        <end position="54"/>
    </location>
</feature>